<evidence type="ECO:0000256" key="6">
    <source>
        <dbReference type="ARBA" id="ARBA00022989"/>
    </source>
</evidence>
<feature type="domain" description="Wax synthase" evidence="12">
    <location>
        <begin position="420"/>
        <end position="507"/>
    </location>
</feature>
<dbReference type="InterPro" id="IPR013320">
    <property type="entry name" value="ConA-like_dom_sf"/>
</dbReference>
<dbReference type="Pfam" id="PF17851">
    <property type="entry name" value="GH43_C2"/>
    <property type="match status" value="1"/>
</dbReference>
<name>A0AAD4CM12_ASPNN</name>
<feature type="transmembrane region" description="Helical" evidence="11">
    <location>
        <begin position="30"/>
        <end position="52"/>
    </location>
</feature>
<dbReference type="PANTHER" id="PTHR42812:SF17">
    <property type="entry name" value="BETA-XYLOSIDASE C-TERMINAL CONCANAVALIN A-LIKE DOMAIN-CONTAINING PROTEIN-RELATED"/>
    <property type="match status" value="1"/>
</dbReference>
<evidence type="ECO:0000256" key="7">
    <source>
        <dbReference type="ARBA" id="ARBA00023136"/>
    </source>
</evidence>
<feature type="transmembrane region" description="Helical" evidence="11">
    <location>
        <begin position="583"/>
        <end position="604"/>
    </location>
</feature>
<evidence type="ECO:0000256" key="9">
    <source>
        <dbReference type="PIRSR" id="PIRSR606710-2"/>
    </source>
</evidence>
<evidence type="ECO:0000256" key="5">
    <source>
        <dbReference type="ARBA" id="ARBA00022801"/>
    </source>
</evidence>
<dbReference type="InterPro" id="IPR006710">
    <property type="entry name" value="Glyco_hydro_43"/>
</dbReference>
<evidence type="ECO:0000256" key="10">
    <source>
        <dbReference type="SAM" id="MobiDB-lite"/>
    </source>
</evidence>
<keyword evidence="15" id="KW-1185">Reference proteome</keyword>
<feature type="transmembrane region" description="Helical" evidence="11">
    <location>
        <begin position="279"/>
        <end position="300"/>
    </location>
</feature>
<feature type="transmembrane region" description="Helical" evidence="11">
    <location>
        <begin position="472"/>
        <end position="491"/>
    </location>
</feature>
<comment type="subcellular location">
    <subcellularLocation>
        <location evidence="1">Membrane</location>
        <topology evidence="1">Multi-pass membrane protein</topology>
    </subcellularLocation>
</comment>
<proteinExistence type="inferred from homology"/>
<comment type="similarity">
    <text evidence="2">Belongs to the glycosyl hydrolase 43 family.</text>
</comment>
<dbReference type="InterPro" id="IPR032805">
    <property type="entry name" value="Wax_synthase_dom"/>
</dbReference>
<dbReference type="Pfam" id="PF13813">
    <property type="entry name" value="MBOAT_2"/>
    <property type="match status" value="1"/>
</dbReference>
<dbReference type="Gene3D" id="2.60.120.200">
    <property type="match status" value="1"/>
</dbReference>
<evidence type="ECO:0000256" key="1">
    <source>
        <dbReference type="ARBA" id="ARBA00004141"/>
    </source>
</evidence>
<feature type="domain" description="Beta-xylosidase C-terminal Concanavalin A-like" evidence="13">
    <location>
        <begin position="933"/>
        <end position="1156"/>
    </location>
</feature>
<feature type="transmembrane region" description="Helical" evidence="11">
    <location>
        <begin position="152"/>
        <end position="177"/>
    </location>
</feature>
<reference evidence="14" key="2">
    <citation type="submission" date="2020-02" db="EMBL/GenBank/DDBJ databases">
        <authorList>
            <person name="Gilchrist C.L.M."/>
            <person name="Chooi Y.-H."/>
        </authorList>
    </citation>
    <scope>NUCLEOTIDE SEQUENCE</scope>
    <source>
        <strain evidence="14">MST-FP2251</strain>
    </source>
</reference>
<feature type="transmembrane region" description="Helical" evidence="11">
    <location>
        <begin position="503"/>
        <end position="523"/>
    </location>
</feature>
<protein>
    <recommendedName>
        <fullName evidence="16">Beta-xylosidase C-terminal Concanavalin A-like domain-containing protein</fullName>
    </recommendedName>
</protein>
<organism evidence="14 15">
    <name type="scientific">Aspergillus nanangensis</name>
    <dbReference type="NCBI Taxonomy" id="2582783"/>
    <lineage>
        <taxon>Eukaryota</taxon>
        <taxon>Fungi</taxon>
        <taxon>Dikarya</taxon>
        <taxon>Ascomycota</taxon>
        <taxon>Pezizomycotina</taxon>
        <taxon>Eurotiomycetes</taxon>
        <taxon>Eurotiomycetidae</taxon>
        <taxon>Eurotiales</taxon>
        <taxon>Aspergillaceae</taxon>
        <taxon>Aspergillus</taxon>
        <taxon>Aspergillus subgen. Circumdati</taxon>
    </lineage>
</organism>
<dbReference type="InterPro" id="IPR023296">
    <property type="entry name" value="Glyco_hydro_beta-prop_sf"/>
</dbReference>
<sequence>METTPLLSDYPQDESQRESVSTSSHRPSSLFSWVSIALSALSFCYTLTFGLWGILSPYGQHLDWDIRQCFDLTINLSIVSAFSFLLNLVRKLRPQHGLVLFLAFVFDAIFATWALNVVTRIWDEIGYYRPYCPPSALMSDQVVNSNDICRPLVVGSLIFVAAVLGAGLCLIHVIFFLKTCGLVIRKLWEGSRTFKFPAGQFTVEFTVKVLRQEENRAGMPTALLLTLPSAVLALAASSAASLSKQGGSLTRLASIPVILLLGYHVTIAAHGEYGEYGSLGIGIGAVSFSSILHILNILLINPIDDVDLVYQYPATSEESEVRGKPRTFLDSLNMFAKERMYLVIDFLSLFPPRIPKVIPEQYYGPGTEFALIGVPVQQMLARIEITLFFWLIATRVVIGFGHRLSSVVAVASGVSSPEQWPPILGSMWDAYTLRNFWGNFWHQMLRWPFQSTSSFITQRVLRLPRPSVLERYTNILIVFLISAIIHLPDFLGFEITAMRRGAMMFFLSGALGIMVEDLIQAIYRRYMRGDSARASDELPPPWIKTIGFLWVGFWMSATSPWFVYPFMRESSQFMQPPWHVTDAIGVAPMGMVIVSGALILKMCFGVASKNSTYTNPILPGWHSDPSCTFVPEEDNTFFCTASTFLAFPGIPIYASKDLLHWKLVSHVVTRPEQVPEIANSTSQTQQDGLWASTLRYRQGKFYLLTSYVSMHPTFQANGLLFTTTDIYSDDAWSDPVRFHIGDIDPDIFWDDDGTAYVSYAGISQQTIDLETGATGPATKIWTGTGGATPEGPHIYKKDGWYYLCIGEGGTELGHRQTIARSRNVSGPYDGYSGNPILTNLNTTEYFQTVGHADLFQDGLGNWWGTALATRSGPAWRVYPMGRETVLFPVTWNEGEWPILDPVRGHMTGWKLPHPRSEKIPGDGAYVDASDSLDFAPGTSMPRHFLFWRLPDKHAYAVSAPEHPFSLRLRPSQRNLTGSGVDGVGVEETAITLVTRRQSHTYFTYSVDVAFAPTKEGEETGVTIFLTQFQHIDLGIVLLPSSAGKLVPHFRFQTTLLDDLNTPATQNVTVPETVVKALPSSLKEVRARLQIQAVDDMHYVLSATLPGFEHFKFSQRVEAVLVSGGTGRFTGTLLGAYATSNGGSGATPAYISRWRYNGQGQKVSEDTA</sequence>
<dbReference type="AlphaFoldDB" id="A0AAD4CM12"/>
<feature type="transmembrane region" description="Helical" evidence="11">
    <location>
        <begin position="248"/>
        <end position="267"/>
    </location>
</feature>
<feature type="region of interest" description="Disordered" evidence="10">
    <location>
        <begin position="1"/>
        <end position="26"/>
    </location>
</feature>
<evidence type="ECO:0000256" key="4">
    <source>
        <dbReference type="ARBA" id="ARBA00022729"/>
    </source>
</evidence>
<dbReference type="InterPro" id="IPR051795">
    <property type="entry name" value="Glycosyl_Hydrlase_43"/>
</dbReference>
<feature type="transmembrane region" description="Helical" evidence="11">
    <location>
        <begin position="72"/>
        <end position="89"/>
    </location>
</feature>
<evidence type="ECO:0000256" key="8">
    <source>
        <dbReference type="ARBA" id="ARBA00023295"/>
    </source>
</evidence>
<dbReference type="GO" id="GO:0004553">
    <property type="term" value="F:hydrolase activity, hydrolyzing O-glycosyl compounds"/>
    <property type="evidence" value="ECO:0007669"/>
    <property type="project" value="InterPro"/>
</dbReference>
<feature type="site" description="Important for catalytic activity, responsible for pKa modulation of the active site Glu and correct orientation of both the proton donor and substrate" evidence="9">
    <location>
        <position position="744"/>
    </location>
</feature>
<dbReference type="SUPFAM" id="SSF75005">
    <property type="entry name" value="Arabinanase/levansucrase/invertase"/>
    <property type="match status" value="1"/>
</dbReference>
<evidence type="ECO:0000256" key="2">
    <source>
        <dbReference type="ARBA" id="ARBA00009865"/>
    </source>
</evidence>
<keyword evidence="4" id="KW-0732">Signal</keyword>
<gene>
    <name evidence="14" type="ORF">FE257_009327</name>
</gene>
<dbReference type="EMBL" id="VCAU01000052">
    <property type="protein sequence ID" value="KAF9888062.1"/>
    <property type="molecule type" value="Genomic_DNA"/>
</dbReference>
<feature type="transmembrane region" description="Helical" evidence="11">
    <location>
        <begin position="379"/>
        <end position="398"/>
    </location>
</feature>
<dbReference type="PANTHER" id="PTHR42812">
    <property type="entry name" value="BETA-XYLOSIDASE"/>
    <property type="match status" value="1"/>
</dbReference>
<evidence type="ECO:0000259" key="13">
    <source>
        <dbReference type="Pfam" id="PF17851"/>
    </source>
</evidence>
<keyword evidence="8" id="KW-0326">Glycosidase</keyword>
<dbReference type="GO" id="GO:0005975">
    <property type="term" value="P:carbohydrate metabolic process"/>
    <property type="evidence" value="ECO:0007669"/>
    <property type="project" value="InterPro"/>
</dbReference>
<keyword evidence="7 11" id="KW-0472">Membrane</keyword>
<keyword evidence="5" id="KW-0378">Hydrolase</keyword>
<evidence type="ECO:0000256" key="3">
    <source>
        <dbReference type="ARBA" id="ARBA00022692"/>
    </source>
</evidence>
<feature type="transmembrane region" description="Helical" evidence="11">
    <location>
        <begin position="221"/>
        <end position="242"/>
    </location>
</feature>
<evidence type="ECO:0008006" key="16">
    <source>
        <dbReference type="Google" id="ProtNLM"/>
    </source>
</evidence>
<dbReference type="GO" id="GO:0016020">
    <property type="term" value="C:membrane"/>
    <property type="evidence" value="ECO:0007669"/>
    <property type="project" value="UniProtKB-SubCell"/>
</dbReference>
<dbReference type="InterPro" id="IPR041542">
    <property type="entry name" value="GH43_C2"/>
</dbReference>
<dbReference type="Proteomes" id="UP001194746">
    <property type="component" value="Unassembled WGS sequence"/>
</dbReference>
<accession>A0AAD4CM12</accession>
<evidence type="ECO:0000259" key="12">
    <source>
        <dbReference type="Pfam" id="PF13813"/>
    </source>
</evidence>
<evidence type="ECO:0000256" key="11">
    <source>
        <dbReference type="SAM" id="Phobius"/>
    </source>
</evidence>
<reference evidence="14" key="1">
    <citation type="journal article" date="2019" name="Beilstein J. Org. Chem.">
        <title>Nanangenines: drimane sesquiterpenoids as the dominant metabolite cohort of a novel Australian fungus, Aspergillus nanangensis.</title>
        <authorList>
            <person name="Lacey H.J."/>
            <person name="Gilchrist C.L.M."/>
            <person name="Crombie A."/>
            <person name="Kalaitzis J.A."/>
            <person name="Vuong D."/>
            <person name="Rutledge P.J."/>
            <person name="Turner P."/>
            <person name="Pitt J.I."/>
            <person name="Lacey E."/>
            <person name="Chooi Y.H."/>
            <person name="Piggott A.M."/>
        </authorList>
    </citation>
    <scope>NUCLEOTIDE SEQUENCE</scope>
    <source>
        <strain evidence="14">MST-FP2251</strain>
    </source>
</reference>
<feature type="transmembrane region" description="Helical" evidence="11">
    <location>
        <begin position="96"/>
        <end position="115"/>
    </location>
</feature>
<evidence type="ECO:0000313" key="15">
    <source>
        <dbReference type="Proteomes" id="UP001194746"/>
    </source>
</evidence>
<dbReference type="SUPFAM" id="SSF49899">
    <property type="entry name" value="Concanavalin A-like lectins/glucanases"/>
    <property type="match status" value="1"/>
</dbReference>
<comment type="caution">
    <text evidence="14">The sequence shown here is derived from an EMBL/GenBank/DDBJ whole genome shotgun (WGS) entry which is preliminary data.</text>
</comment>
<dbReference type="Gene3D" id="2.115.10.20">
    <property type="entry name" value="Glycosyl hydrolase domain, family 43"/>
    <property type="match status" value="1"/>
</dbReference>
<evidence type="ECO:0000313" key="14">
    <source>
        <dbReference type="EMBL" id="KAF9888062.1"/>
    </source>
</evidence>
<dbReference type="CDD" id="cd18833">
    <property type="entry name" value="GH43_PcXyl-like"/>
    <property type="match status" value="1"/>
</dbReference>
<feature type="transmembrane region" description="Helical" evidence="11">
    <location>
        <begin position="543"/>
        <end position="563"/>
    </location>
</feature>
<keyword evidence="6 11" id="KW-1133">Transmembrane helix</keyword>
<keyword evidence="3 11" id="KW-0812">Transmembrane</keyword>
<dbReference type="Pfam" id="PF04616">
    <property type="entry name" value="Glyco_hydro_43"/>
    <property type="match status" value="1"/>
</dbReference>